<keyword evidence="7 14" id="KW-0276">Fatty acid metabolism</keyword>
<evidence type="ECO:0000256" key="9">
    <source>
        <dbReference type="ARBA" id="ARBA00023098"/>
    </source>
</evidence>
<dbReference type="Proteomes" id="UP000266234">
    <property type="component" value="Unassembled WGS sequence"/>
</dbReference>
<dbReference type="OrthoDB" id="46988at2759"/>
<dbReference type="PANTHER" id="PTHR11035">
    <property type="entry name" value="VERY-LONG-CHAIN (3R)-3-HYDROXYACYL-COA DEHYDRATASE"/>
    <property type="match status" value="1"/>
</dbReference>
<keyword evidence="12 14" id="KW-0456">Lyase</keyword>
<evidence type="ECO:0000256" key="1">
    <source>
        <dbReference type="ARBA" id="ARBA00004141"/>
    </source>
</evidence>
<feature type="transmembrane region" description="Helical" evidence="14">
    <location>
        <begin position="120"/>
        <end position="140"/>
    </location>
</feature>
<keyword evidence="10 14" id="KW-0472">Membrane</keyword>
<evidence type="ECO:0000256" key="4">
    <source>
        <dbReference type="ARBA" id="ARBA00013122"/>
    </source>
</evidence>
<evidence type="ECO:0000256" key="6">
    <source>
        <dbReference type="ARBA" id="ARBA00022692"/>
    </source>
</evidence>
<keyword evidence="14" id="KW-0256">Endoplasmic reticulum</keyword>
<gene>
    <name evidence="15" type="ORF">FLONG3_8216</name>
</gene>
<proteinExistence type="inferred from homology"/>
<dbReference type="GO" id="GO:0030497">
    <property type="term" value="P:fatty acid elongation"/>
    <property type="evidence" value="ECO:0007669"/>
    <property type="project" value="TreeGrafter"/>
</dbReference>
<evidence type="ECO:0000256" key="13">
    <source>
        <dbReference type="ARBA" id="ARBA00036671"/>
    </source>
</evidence>
<keyword evidence="11 14" id="KW-0275">Fatty acid biosynthesis</keyword>
<feature type="transmembrane region" description="Helical" evidence="14">
    <location>
        <begin position="184"/>
        <end position="206"/>
    </location>
</feature>
<sequence length="223" mass="25160">MAADTAAATKRPLKPASTANKAYLIFYNFISAALWSVVLGRTVMLLGIHGPEYVYPNTGEFTKWTQTLAGLEVLHSLLGVVRAPLFTTLMQVSSRFLLVWAVVDVFPFLALSPFYSSMLIAWSVTEIIRYSFFALSLSGFQPKFLTWLRYNTFFVLYPVGIFSECWLIWLATAPAGHLNGLYKFALQAILAIYVPGSYVLYSHMMTQRRKVMRNMKAQGQKAQ</sequence>
<comment type="subcellular location">
    <subcellularLocation>
        <location evidence="14">Endoplasmic reticulum membrane</location>
        <topology evidence="14">Multi-pass membrane protein</topology>
    </subcellularLocation>
    <subcellularLocation>
        <location evidence="1">Membrane</location>
        <topology evidence="1">Multi-pass membrane protein</topology>
    </subcellularLocation>
</comment>
<dbReference type="GO" id="GO:0005789">
    <property type="term" value="C:endoplasmic reticulum membrane"/>
    <property type="evidence" value="ECO:0007669"/>
    <property type="project" value="UniProtKB-SubCell"/>
</dbReference>
<evidence type="ECO:0000256" key="12">
    <source>
        <dbReference type="ARBA" id="ARBA00023239"/>
    </source>
</evidence>
<keyword evidence="5 14" id="KW-0444">Lipid biosynthesis</keyword>
<dbReference type="EMBL" id="PXOG01000196">
    <property type="protein sequence ID" value="RGP68245.1"/>
    <property type="molecule type" value="Genomic_DNA"/>
</dbReference>
<dbReference type="AlphaFoldDB" id="A0A395S7M0"/>
<dbReference type="InterPro" id="IPR007482">
    <property type="entry name" value="Tyr_Pase-like_PTPLA"/>
</dbReference>
<evidence type="ECO:0000256" key="14">
    <source>
        <dbReference type="RuleBase" id="RU363109"/>
    </source>
</evidence>
<comment type="caution">
    <text evidence="15">The sequence shown here is derived from an EMBL/GenBank/DDBJ whole genome shotgun (WGS) entry which is preliminary data.</text>
</comment>
<keyword evidence="9 14" id="KW-0443">Lipid metabolism</keyword>
<dbReference type="EC" id="4.2.1.134" evidence="4 14"/>
<evidence type="ECO:0000256" key="11">
    <source>
        <dbReference type="ARBA" id="ARBA00023160"/>
    </source>
</evidence>
<evidence type="ECO:0000256" key="3">
    <source>
        <dbReference type="ARBA" id="ARBA00007811"/>
    </source>
</evidence>
<dbReference type="STRING" id="694270.A0A395S7M0"/>
<evidence type="ECO:0000256" key="2">
    <source>
        <dbReference type="ARBA" id="ARBA00005194"/>
    </source>
</evidence>
<dbReference type="GO" id="GO:0042761">
    <property type="term" value="P:very long-chain fatty acid biosynthetic process"/>
    <property type="evidence" value="ECO:0007669"/>
    <property type="project" value="TreeGrafter"/>
</dbReference>
<evidence type="ECO:0000256" key="8">
    <source>
        <dbReference type="ARBA" id="ARBA00022989"/>
    </source>
</evidence>
<organism evidence="15 16">
    <name type="scientific">Fusarium longipes</name>
    <dbReference type="NCBI Taxonomy" id="694270"/>
    <lineage>
        <taxon>Eukaryota</taxon>
        <taxon>Fungi</taxon>
        <taxon>Dikarya</taxon>
        <taxon>Ascomycota</taxon>
        <taxon>Pezizomycotina</taxon>
        <taxon>Sordariomycetes</taxon>
        <taxon>Hypocreomycetidae</taxon>
        <taxon>Hypocreales</taxon>
        <taxon>Nectriaceae</taxon>
        <taxon>Fusarium</taxon>
    </lineage>
</organism>
<comment type="catalytic activity">
    <reaction evidence="13 14">
        <text>a very-long-chain (3R)-3-hydroxyacyl-CoA = a very-long-chain (2E)-enoyl-CoA + H2O</text>
        <dbReference type="Rhea" id="RHEA:45812"/>
        <dbReference type="ChEBI" id="CHEBI:15377"/>
        <dbReference type="ChEBI" id="CHEBI:83728"/>
        <dbReference type="ChEBI" id="CHEBI:85440"/>
        <dbReference type="EC" id="4.2.1.134"/>
    </reaction>
</comment>
<dbReference type="GO" id="GO:0030148">
    <property type="term" value="P:sphingolipid biosynthetic process"/>
    <property type="evidence" value="ECO:0007669"/>
    <property type="project" value="TreeGrafter"/>
</dbReference>
<protein>
    <recommendedName>
        <fullName evidence="4 14">Very-long-chain (3R)-3-hydroxyacyl-CoA dehydratase</fullName>
        <ecNumber evidence="4 14">4.2.1.134</ecNumber>
    </recommendedName>
</protein>
<keyword evidence="16" id="KW-1185">Reference proteome</keyword>
<evidence type="ECO:0000313" key="16">
    <source>
        <dbReference type="Proteomes" id="UP000266234"/>
    </source>
</evidence>
<name>A0A395S7M0_9HYPO</name>
<dbReference type="GO" id="GO:0102158">
    <property type="term" value="F:very-long-chain (3R)-3-hydroxyacyl-CoA dehydratase activity"/>
    <property type="evidence" value="ECO:0007669"/>
    <property type="project" value="UniProtKB-EC"/>
</dbReference>
<evidence type="ECO:0000256" key="10">
    <source>
        <dbReference type="ARBA" id="ARBA00023136"/>
    </source>
</evidence>
<comment type="similarity">
    <text evidence="3 14">Belongs to the very long-chain fatty acids dehydratase HACD family.</text>
</comment>
<evidence type="ECO:0000313" key="15">
    <source>
        <dbReference type="EMBL" id="RGP68245.1"/>
    </source>
</evidence>
<comment type="pathway">
    <text evidence="2 14">Lipid metabolism; fatty acid biosynthesis.</text>
</comment>
<keyword evidence="8 14" id="KW-1133">Transmembrane helix</keyword>
<feature type="transmembrane region" description="Helical" evidence="14">
    <location>
        <begin position="152"/>
        <end position="172"/>
    </location>
</feature>
<accession>A0A395S7M0</accession>
<reference evidence="15 16" key="1">
    <citation type="journal article" date="2018" name="PLoS Pathog.">
        <title>Evolution of structural diversity of trichothecenes, a family of toxins produced by plant pathogenic and entomopathogenic fungi.</title>
        <authorList>
            <person name="Proctor R.H."/>
            <person name="McCormick S.P."/>
            <person name="Kim H.S."/>
            <person name="Cardoza R.E."/>
            <person name="Stanley A.M."/>
            <person name="Lindo L."/>
            <person name="Kelly A."/>
            <person name="Brown D.W."/>
            <person name="Lee T."/>
            <person name="Vaughan M.M."/>
            <person name="Alexander N.J."/>
            <person name="Busman M."/>
            <person name="Gutierrez S."/>
        </authorList>
    </citation>
    <scope>NUCLEOTIDE SEQUENCE [LARGE SCALE GENOMIC DNA]</scope>
    <source>
        <strain evidence="15 16">NRRL 20695</strain>
    </source>
</reference>
<evidence type="ECO:0000256" key="7">
    <source>
        <dbReference type="ARBA" id="ARBA00022832"/>
    </source>
</evidence>
<comment type="caution">
    <text evidence="14">Lacks conserved residue(s) required for the propagation of feature annotation.</text>
</comment>
<keyword evidence="6 14" id="KW-0812">Transmembrane</keyword>
<dbReference type="PANTHER" id="PTHR11035:SF3">
    <property type="entry name" value="VERY-LONG-CHAIN (3R)-3-HYDROXYACYL-COA DEHYDRATASE"/>
    <property type="match status" value="1"/>
</dbReference>
<comment type="function">
    <text evidence="14">Catalyzes the third of the four reactions of the long-chain fatty acids elongation cycle. This endoplasmic reticulum-bound enzymatic process, allows the addition of two carbons to the chain of long- and very long-chain fatty acids/VLCFAs per cycle. This enzyme catalyzes the dehydration of the 3-hydroxyacyl-CoA intermediate into trans-2,3-enoyl-CoA, within each cycle of fatty acid elongation. Thereby, it participates to the production of VLCFAs of different chain lengths that are involved in multiple biological processes as precursors of membrane lipids and lipid mediators.</text>
</comment>
<dbReference type="Pfam" id="PF04387">
    <property type="entry name" value="PTPLA"/>
    <property type="match status" value="1"/>
</dbReference>
<dbReference type="UniPathway" id="UPA00094"/>
<evidence type="ECO:0000256" key="5">
    <source>
        <dbReference type="ARBA" id="ARBA00022516"/>
    </source>
</evidence>
<feature type="transmembrane region" description="Helical" evidence="14">
    <location>
        <begin position="24"/>
        <end position="48"/>
    </location>
</feature>